<comment type="caution">
    <text evidence="3">The sequence shown here is derived from an EMBL/GenBank/DDBJ whole genome shotgun (WGS) entry which is preliminary data.</text>
</comment>
<feature type="signal peptide" evidence="1">
    <location>
        <begin position="1"/>
        <end position="19"/>
    </location>
</feature>
<dbReference type="RefSeq" id="WP_103904211.1">
    <property type="nucleotide sequence ID" value="NZ_PQWB01000123.1"/>
</dbReference>
<dbReference type="Proteomes" id="UP000237082">
    <property type="component" value="Unassembled WGS sequence"/>
</dbReference>
<keyword evidence="4" id="KW-1185">Reference proteome</keyword>
<dbReference type="SUPFAM" id="SSF159594">
    <property type="entry name" value="XCC0632-like"/>
    <property type="match status" value="1"/>
</dbReference>
<dbReference type="InterPro" id="IPR005586">
    <property type="entry name" value="ABC_trans_aux"/>
</dbReference>
<sequence>MMRRLMFAGLLAAALGGCASPPSRFYGLDAVAAPQAPAQFGKRVMVGPVTLPAALDRPQLVLDMGKGELRLQEFERWSAPLDRLLAQNLAAGVAAASGVASVYAYPQPGMDGGELRYALDLRRLSLKAGQGVAMRAAWQLQRLSDGAVLASGVFERESLLAGADTPALLAAWRSMLSGLAAEMAQPLRQHPQWWRADGEPSPQPQPQP</sequence>
<evidence type="ECO:0000259" key="2">
    <source>
        <dbReference type="Pfam" id="PF03886"/>
    </source>
</evidence>
<dbReference type="PROSITE" id="PS51257">
    <property type="entry name" value="PROKAR_LIPOPROTEIN"/>
    <property type="match status" value="1"/>
</dbReference>
<organism evidence="3 4">
    <name type="scientific">Chromobacterium alticapitis</name>
    <dbReference type="NCBI Taxonomy" id="2073169"/>
    <lineage>
        <taxon>Bacteria</taxon>
        <taxon>Pseudomonadati</taxon>
        <taxon>Pseudomonadota</taxon>
        <taxon>Betaproteobacteria</taxon>
        <taxon>Neisseriales</taxon>
        <taxon>Chromobacteriaceae</taxon>
        <taxon>Chromobacterium</taxon>
    </lineage>
</organism>
<gene>
    <name evidence="3" type="ORF">C2I19_19100</name>
</gene>
<evidence type="ECO:0000313" key="4">
    <source>
        <dbReference type="Proteomes" id="UP000237082"/>
    </source>
</evidence>
<dbReference type="AlphaFoldDB" id="A0A2S5DBI6"/>
<proteinExistence type="predicted"/>
<name>A0A2S5DBI6_9NEIS</name>
<evidence type="ECO:0000313" key="3">
    <source>
        <dbReference type="EMBL" id="POZ60445.1"/>
    </source>
</evidence>
<dbReference type="EMBL" id="PQWB01000123">
    <property type="protein sequence ID" value="POZ60445.1"/>
    <property type="molecule type" value="Genomic_DNA"/>
</dbReference>
<evidence type="ECO:0000256" key="1">
    <source>
        <dbReference type="SAM" id="SignalP"/>
    </source>
</evidence>
<dbReference type="Gene3D" id="3.40.50.10610">
    <property type="entry name" value="ABC-type transport auxiliary lipoprotein component"/>
    <property type="match status" value="1"/>
</dbReference>
<dbReference type="Pfam" id="PF03886">
    <property type="entry name" value="ABC_trans_aux"/>
    <property type="match status" value="1"/>
</dbReference>
<feature type="domain" description="ABC-type transport auxiliary lipoprotein component" evidence="2">
    <location>
        <begin position="26"/>
        <end position="184"/>
    </location>
</feature>
<accession>A0A2S5DBI6</accession>
<reference evidence="4" key="1">
    <citation type="submission" date="2018-02" db="EMBL/GenBank/DDBJ databases">
        <authorList>
            <person name="O'Hara-Hanley K."/>
            <person name="Soby S."/>
        </authorList>
    </citation>
    <scope>NUCLEOTIDE SEQUENCE [LARGE SCALE GENOMIC DNA]</scope>
    <source>
        <strain evidence="4">MWU14-2602</strain>
    </source>
</reference>
<feature type="chain" id="PRO_5015571746" description="ABC-type transport auxiliary lipoprotein component domain-containing protein" evidence="1">
    <location>
        <begin position="20"/>
        <end position="208"/>
    </location>
</feature>
<protein>
    <recommendedName>
        <fullName evidence="2">ABC-type transport auxiliary lipoprotein component domain-containing protein</fullName>
    </recommendedName>
</protein>
<keyword evidence="1" id="KW-0732">Signal</keyword>
<dbReference type="OrthoDB" id="8595564at2"/>